<proteinExistence type="predicted"/>
<name>A0A413ZVN3_9FIRM</name>
<evidence type="ECO:0000313" key="5">
    <source>
        <dbReference type="EMBL" id="RHD95053.1"/>
    </source>
</evidence>
<dbReference type="Proteomes" id="UP000286104">
    <property type="component" value="Unassembled WGS sequence"/>
</dbReference>
<protein>
    <submittedName>
        <fullName evidence="4">MBL fold metallo-hydrolase</fullName>
    </submittedName>
</protein>
<dbReference type="EMBL" id="QSES01000013">
    <property type="protein sequence ID" value="RGZ92731.1"/>
    <property type="molecule type" value="Genomic_DNA"/>
</dbReference>
<sequence>MDKEVAMHIKLKYGNTNTFFIRGMSGNLLVDTDYAGTLPAFYRAIKDCKIKISDITYILATHYHPDHIGLVSELMNQGVKLLVIDIQYSYIHFADSIFARDKKLDYEPIHADNALIISTEGSRVFLRDIGIDGEIVATTSHSEDSISLILDSGECFVGDLEPIEYLAAYEQNDRLKYDWELVMHYAPKKIYYAHANEKIL</sequence>
<evidence type="ECO:0000313" key="3">
    <source>
        <dbReference type="EMBL" id="RGZ92731.1"/>
    </source>
</evidence>
<evidence type="ECO:0000313" key="10">
    <source>
        <dbReference type="Proteomes" id="UP000285290"/>
    </source>
</evidence>
<dbReference type="EMBL" id="QSKC01000015">
    <property type="protein sequence ID" value="RHE31131.1"/>
    <property type="molecule type" value="Genomic_DNA"/>
</dbReference>
<dbReference type="Gene3D" id="3.60.15.10">
    <property type="entry name" value="Ribonuclease Z/Hydroxyacylglutathione hydrolase-like"/>
    <property type="match status" value="1"/>
</dbReference>
<evidence type="ECO:0000259" key="1">
    <source>
        <dbReference type="SMART" id="SM00849"/>
    </source>
</evidence>
<evidence type="ECO:0000313" key="9">
    <source>
        <dbReference type="Proteomes" id="UP000284835"/>
    </source>
</evidence>
<feature type="domain" description="Metallo-beta-lactamase" evidence="1">
    <location>
        <begin position="15"/>
        <end position="194"/>
    </location>
</feature>
<keyword evidence="4" id="KW-0378">Hydrolase</keyword>
<evidence type="ECO:0000313" key="7">
    <source>
        <dbReference type="Proteomes" id="UP000283431"/>
    </source>
</evidence>
<comment type="caution">
    <text evidence="4">The sequence shown here is derived from an EMBL/GenBank/DDBJ whole genome shotgun (WGS) entry which is preliminary data.</text>
</comment>
<evidence type="ECO:0000313" key="11">
    <source>
        <dbReference type="Proteomes" id="UP000286104"/>
    </source>
</evidence>
<dbReference type="SUPFAM" id="SSF56281">
    <property type="entry name" value="Metallo-hydrolase/oxidoreductase"/>
    <property type="match status" value="1"/>
</dbReference>
<dbReference type="EMBL" id="QSEN01000035">
    <property type="protein sequence ID" value="RGZ73925.1"/>
    <property type="molecule type" value="Genomic_DNA"/>
</dbReference>
<dbReference type="GO" id="GO:0016787">
    <property type="term" value="F:hydrolase activity"/>
    <property type="evidence" value="ECO:0007669"/>
    <property type="project" value="UniProtKB-KW"/>
</dbReference>
<reference evidence="7 8" key="1">
    <citation type="submission" date="2018-08" db="EMBL/GenBank/DDBJ databases">
        <title>A genome reference for cultivated species of the human gut microbiota.</title>
        <authorList>
            <person name="Zou Y."/>
            <person name="Xue W."/>
            <person name="Luo G."/>
        </authorList>
    </citation>
    <scope>NUCLEOTIDE SEQUENCE [LARGE SCALE GENOMIC DNA]</scope>
    <source>
        <strain evidence="6 10">AM29-10</strain>
        <strain evidence="5 9">AM30-13AC</strain>
        <strain evidence="4 11">AM36-3AA</strain>
        <strain evidence="3 8">AM47-6BH</strain>
        <strain evidence="2 7">AM48-7</strain>
    </source>
</reference>
<dbReference type="AlphaFoldDB" id="A0A413ZVN3"/>
<evidence type="ECO:0000313" key="4">
    <source>
        <dbReference type="EMBL" id="RHC33365.1"/>
    </source>
</evidence>
<dbReference type="InterPro" id="IPR001279">
    <property type="entry name" value="Metallo-B-lactamas"/>
</dbReference>
<dbReference type="SMART" id="SM00849">
    <property type="entry name" value="Lactamase_B"/>
    <property type="match status" value="1"/>
</dbReference>
<dbReference type="EMBL" id="QSHU01000063">
    <property type="protein sequence ID" value="RHC33365.1"/>
    <property type="molecule type" value="Genomic_DNA"/>
</dbReference>
<dbReference type="Proteomes" id="UP000283431">
    <property type="component" value="Unassembled WGS sequence"/>
</dbReference>
<organism evidence="4 11">
    <name type="scientific">Agathobacter rectalis</name>
    <dbReference type="NCBI Taxonomy" id="39491"/>
    <lineage>
        <taxon>Bacteria</taxon>
        <taxon>Bacillati</taxon>
        <taxon>Bacillota</taxon>
        <taxon>Clostridia</taxon>
        <taxon>Lachnospirales</taxon>
        <taxon>Lachnospiraceae</taxon>
        <taxon>Agathobacter</taxon>
    </lineage>
</organism>
<evidence type="ECO:0000313" key="2">
    <source>
        <dbReference type="EMBL" id="RGZ73925.1"/>
    </source>
</evidence>
<dbReference type="Proteomes" id="UP000283721">
    <property type="component" value="Unassembled WGS sequence"/>
</dbReference>
<evidence type="ECO:0000313" key="6">
    <source>
        <dbReference type="EMBL" id="RHE31131.1"/>
    </source>
</evidence>
<dbReference type="Proteomes" id="UP000284835">
    <property type="component" value="Unassembled WGS sequence"/>
</dbReference>
<gene>
    <name evidence="6" type="ORF">DW753_11115</name>
    <name evidence="5" type="ORF">DW775_07105</name>
    <name evidence="4" type="ORF">DW848_16900</name>
    <name evidence="3" type="ORF">DW967_08105</name>
    <name evidence="2" type="ORF">DW975_13660</name>
</gene>
<dbReference type="Proteomes" id="UP000285290">
    <property type="component" value="Unassembled WGS sequence"/>
</dbReference>
<evidence type="ECO:0000313" key="8">
    <source>
        <dbReference type="Proteomes" id="UP000283721"/>
    </source>
</evidence>
<dbReference type="EMBL" id="QSJS01000007">
    <property type="protein sequence ID" value="RHD95053.1"/>
    <property type="molecule type" value="Genomic_DNA"/>
</dbReference>
<accession>A0A413ZVN3</accession>
<dbReference type="InterPro" id="IPR036866">
    <property type="entry name" value="RibonucZ/Hydroxyglut_hydro"/>
</dbReference>
<dbReference type="Pfam" id="PF00753">
    <property type="entry name" value="Lactamase_B"/>
    <property type="match status" value="1"/>
</dbReference>